<evidence type="ECO:0000313" key="3">
    <source>
        <dbReference type="Proteomes" id="UP000474296"/>
    </source>
</evidence>
<evidence type="ECO:0000313" key="2">
    <source>
        <dbReference type="EMBL" id="NER18850.1"/>
    </source>
</evidence>
<name>A0A6M0CYN6_9FLAO</name>
<gene>
    <name evidence="2" type="ORF">GWK10_16645</name>
</gene>
<sequence>MKIRFFKNIAAITIVLIGLFFIMNDGKKEVIANEHKQLDADPIKLNQAFKKVRFLPKEYTESVTDTTLANGYHITIKYKSLMDRSIVKKDLIINGGNETYYRKFTSSIKVLKDDDQLVHFELPIVKTNRSKILQYVWLDELASSEEKLVIQYAMYDPIADRYTDHQIYIDLEGKLTYIDLKNNV</sequence>
<organism evidence="2 3">
    <name type="scientific">Spongiivirga citrea</name>
    <dbReference type="NCBI Taxonomy" id="1481457"/>
    <lineage>
        <taxon>Bacteria</taxon>
        <taxon>Pseudomonadati</taxon>
        <taxon>Bacteroidota</taxon>
        <taxon>Flavobacteriia</taxon>
        <taxon>Flavobacteriales</taxon>
        <taxon>Flavobacteriaceae</taxon>
        <taxon>Spongiivirga</taxon>
    </lineage>
</organism>
<protein>
    <submittedName>
        <fullName evidence="2">Uncharacterized protein</fullName>
    </submittedName>
</protein>
<reference evidence="2 3" key="1">
    <citation type="submission" date="2020-01" db="EMBL/GenBank/DDBJ databases">
        <title>Spongiivirga citrea KCTC 32990T.</title>
        <authorList>
            <person name="Wang G."/>
        </authorList>
    </citation>
    <scope>NUCLEOTIDE SEQUENCE [LARGE SCALE GENOMIC DNA]</scope>
    <source>
        <strain evidence="2 3">KCTC 32990</strain>
    </source>
</reference>
<dbReference type="Proteomes" id="UP000474296">
    <property type="component" value="Unassembled WGS sequence"/>
</dbReference>
<accession>A0A6M0CYN6</accession>
<evidence type="ECO:0000256" key="1">
    <source>
        <dbReference type="SAM" id="Phobius"/>
    </source>
</evidence>
<dbReference type="AlphaFoldDB" id="A0A6M0CYN6"/>
<keyword evidence="1" id="KW-0472">Membrane</keyword>
<keyword evidence="1" id="KW-0812">Transmembrane</keyword>
<feature type="transmembrane region" description="Helical" evidence="1">
    <location>
        <begin position="5"/>
        <end position="23"/>
    </location>
</feature>
<dbReference type="RefSeq" id="WP_164033531.1">
    <property type="nucleotide sequence ID" value="NZ_JAABOQ010000007.1"/>
</dbReference>
<proteinExistence type="predicted"/>
<keyword evidence="3" id="KW-1185">Reference proteome</keyword>
<comment type="caution">
    <text evidence="2">The sequence shown here is derived from an EMBL/GenBank/DDBJ whole genome shotgun (WGS) entry which is preliminary data.</text>
</comment>
<dbReference type="EMBL" id="JAABOQ010000007">
    <property type="protein sequence ID" value="NER18850.1"/>
    <property type="molecule type" value="Genomic_DNA"/>
</dbReference>
<keyword evidence="1" id="KW-1133">Transmembrane helix</keyword>